<dbReference type="Proteomes" id="UP000887579">
    <property type="component" value="Unplaced"/>
</dbReference>
<evidence type="ECO:0000313" key="2">
    <source>
        <dbReference type="WBParaSite" id="ES5_v2.g16818.t1"/>
    </source>
</evidence>
<reference evidence="2" key="1">
    <citation type="submission" date="2022-11" db="UniProtKB">
        <authorList>
            <consortium name="WormBaseParasite"/>
        </authorList>
    </citation>
    <scope>IDENTIFICATION</scope>
</reference>
<proteinExistence type="predicted"/>
<evidence type="ECO:0000313" key="1">
    <source>
        <dbReference type="Proteomes" id="UP000887579"/>
    </source>
</evidence>
<name>A0AC34FIN5_9BILA</name>
<dbReference type="WBParaSite" id="ES5_v2.g16818.t1">
    <property type="protein sequence ID" value="ES5_v2.g16818.t1"/>
    <property type="gene ID" value="ES5_v2.g16818"/>
</dbReference>
<protein>
    <submittedName>
        <fullName evidence="2">Cytochrome c oxidase assembly protein COX15</fullName>
    </submittedName>
</protein>
<sequence>MSLLKTILTKFPTVSSNFQRVPKVYQKVAIESKRYLGEALADGTIPRSKKVIGYWLLGCAGMVYGAVAIVSSNFQRVPKVYQKVAIESKRYLGEALADGTIPRSKKVIGYWLLGCAGMVYGAVAIGGLTRLTESGLSMVNWDLFKTMKPPFNNKEWTEEFEKYKLFPEYKFKGGEEMTLSEFKFIWTMEYLHRMWGRAIGVVFLVPCAYFWAKGRFSSAMKKRMALAAGLLLAQGGIGWWMVKSGLDPSENSNKDVPRVSQYRLATHLGLAFTLYSLYLWTGLSHVLTPHDHSKVAKIGKLRGMAHGTKSLVFITAFVGAFVAGLDAGLVYNSWPKFANNWIPSDILSHSPTWKNFFDNPATVQFMHRNLAYLTLLSVTTTWIVGRRMNLSPRAKIALHGLMIMGYTQALLGITTLIHFVPVWLASLHQNGSLALISFAMWLTNEIRRVPK</sequence>
<accession>A0AC34FIN5</accession>
<organism evidence="1 2">
    <name type="scientific">Panagrolaimus sp. ES5</name>
    <dbReference type="NCBI Taxonomy" id="591445"/>
    <lineage>
        <taxon>Eukaryota</taxon>
        <taxon>Metazoa</taxon>
        <taxon>Ecdysozoa</taxon>
        <taxon>Nematoda</taxon>
        <taxon>Chromadorea</taxon>
        <taxon>Rhabditida</taxon>
        <taxon>Tylenchina</taxon>
        <taxon>Panagrolaimomorpha</taxon>
        <taxon>Panagrolaimoidea</taxon>
        <taxon>Panagrolaimidae</taxon>
        <taxon>Panagrolaimus</taxon>
    </lineage>
</organism>